<organism evidence="1 2">
    <name type="scientific">Pannonibacter tanglangensis</name>
    <dbReference type="NCBI Taxonomy" id="2750084"/>
    <lineage>
        <taxon>Bacteria</taxon>
        <taxon>Pseudomonadati</taxon>
        <taxon>Pseudomonadota</taxon>
        <taxon>Alphaproteobacteria</taxon>
        <taxon>Hyphomicrobiales</taxon>
        <taxon>Stappiaceae</taxon>
        <taxon>Pannonibacter</taxon>
    </lineage>
</organism>
<dbReference type="EMBL" id="JAABLQ010000001">
    <property type="protein sequence ID" value="NBN79537.1"/>
    <property type="molecule type" value="Genomic_DNA"/>
</dbReference>
<protein>
    <recommendedName>
        <fullName evidence="3">Capsular polysaccharide synthesis protein</fullName>
    </recommendedName>
</protein>
<sequence length="250" mass="28219">MADERTLERRVFAFWTGSNPMSEDRARCLASLSATGAQVILVTPDTLSDWLVPGAPLHPAYDRLSAVHRSDYLRPYFMHHHGGGYADIKFTRESWLPAFDRLEASDAFGIGYREGSPKGVAHIHRHRLGGDLYIGTRRAGSLANLMRYRYLRLNYKRLIGMCAYIFKPGTAFTQAWLDTVTARLDLAAADLARNPASTPRQANDSQGPDVTTAYPLPWSFICADVLHPLAYRHRDRILRELPPPSFKDYL</sequence>
<evidence type="ECO:0000313" key="2">
    <source>
        <dbReference type="Proteomes" id="UP000586722"/>
    </source>
</evidence>
<dbReference type="Gene3D" id="3.90.550.20">
    <property type="match status" value="1"/>
</dbReference>
<proteinExistence type="predicted"/>
<dbReference type="Proteomes" id="UP000586722">
    <property type="component" value="Unassembled WGS sequence"/>
</dbReference>
<gene>
    <name evidence="1" type="ORF">GWI72_14770</name>
</gene>
<reference evidence="2" key="1">
    <citation type="submission" date="2020-01" db="EMBL/GenBank/DDBJ databases">
        <authorList>
            <person name="Fang Y."/>
            <person name="Sun R."/>
            <person name="Nie L."/>
            <person name="He J."/>
            <person name="Hao L."/>
            <person name="Wang L."/>
            <person name="Su S."/>
            <person name="Lv E."/>
            <person name="Zhang Z."/>
            <person name="Xie R."/>
            <person name="Liu H."/>
        </authorList>
    </citation>
    <scope>NUCLEOTIDE SEQUENCE [LARGE SCALE GENOMIC DNA]</scope>
    <source>
        <strain evidence="2">XCT-53</strain>
    </source>
</reference>
<comment type="caution">
    <text evidence="1">The sequence shown here is derived from an EMBL/GenBank/DDBJ whole genome shotgun (WGS) entry which is preliminary data.</text>
</comment>
<accession>A0A7X5F4D1</accession>
<evidence type="ECO:0008006" key="3">
    <source>
        <dbReference type="Google" id="ProtNLM"/>
    </source>
</evidence>
<dbReference type="AlphaFoldDB" id="A0A7X5F4D1"/>
<keyword evidence="2" id="KW-1185">Reference proteome</keyword>
<dbReference type="RefSeq" id="WP_161709048.1">
    <property type="nucleotide sequence ID" value="NZ_JAABLQ010000001.1"/>
</dbReference>
<evidence type="ECO:0000313" key="1">
    <source>
        <dbReference type="EMBL" id="NBN79537.1"/>
    </source>
</evidence>
<name>A0A7X5F4D1_9HYPH</name>